<sequence>MLQLIDLHLHLPGTVRAHTLAELATKNGVELPMPADHLYPRINSDPTEEEKGKGPWFPLLRVYELISASLRTREDFSRVVYEALEDGLRNSNLCYAELAFSPSVHMQAGVEYKEMAAGISDGFARARETLGVDGRAIAAVNREDSGQVAVQLVETVIEHSNDDIVGIGLDFYELAGMPEKFAEAFHLAGEHKLYRTAHAGEHAPTAETVATAIDLLGCDRIDHGYQILRDPKIVERCAELGTVFNVAFTTSRRALIQWRKDSVAAMVEAGLRISINSDDPALFPTTLRREMDLASEVVPGKTEAWFVSNSIDAAFISDVDKRRLRNRVLGG</sequence>
<reference evidence="10 13" key="2">
    <citation type="submission" date="2017-03" db="EMBL/GenBank/DDBJ databases">
        <authorList>
            <person name="Afonso C.L."/>
            <person name="Miller P.J."/>
            <person name="Scott M.A."/>
            <person name="Spackman E."/>
            <person name="Goraichik I."/>
            <person name="Dimitrov K.M."/>
            <person name="Suarez D.L."/>
            <person name="Swayne D.E."/>
        </authorList>
    </citation>
    <scope>NUCLEOTIDE SEQUENCE [LARGE SCALE GENOMIC DNA]</scope>
    <source>
        <strain evidence="10">6</strain>
        <strain evidence="13">6(3)</strain>
    </source>
</reference>
<reference evidence="11 12" key="1">
    <citation type="journal article" date="2017" name="Elife">
        <title>Extensive horizontal gene transfer in cheese-associated bacteria.</title>
        <authorList>
            <person name="Bonham K.S."/>
            <person name="Wolfe B.E."/>
            <person name="Dutton R.J."/>
        </authorList>
    </citation>
    <scope>NUCLEOTIDE SEQUENCE [LARGE SCALE GENOMIC DNA]</scope>
    <source>
        <strain evidence="9 11">900_6</strain>
        <strain evidence="8 12">962_8</strain>
    </source>
</reference>
<evidence type="ECO:0000256" key="2">
    <source>
        <dbReference type="ARBA" id="ARBA00006676"/>
    </source>
</evidence>
<dbReference type="SUPFAM" id="SSF51556">
    <property type="entry name" value="Metallo-dependent hydrolases"/>
    <property type="match status" value="1"/>
</dbReference>
<dbReference type="NCBIfam" id="TIGR01430">
    <property type="entry name" value="aden_deam"/>
    <property type="match status" value="1"/>
</dbReference>
<dbReference type="EC" id="3.5.4.4" evidence="10"/>
<evidence type="ECO:0000256" key="1">
    <source>
        <dbReference type="ARBA" id="ARBA00001947"/>
    </source>
</evidence>
<dbReference type="Proteomes" id="UP000234327">
    <property type="component" value="Unassembled WGS sequence"/>
</dbReference>
<dbReference type="PROSITE" id="PS00485">
    <property type="entry name" value="A_DEAMINASE"/>
    <property type="match status" value="1"/>
</dbReference>
<keyword evidence="3" id="KW-0479">Metal-binding</keyword>
<gene>
    <name evidence="9" type="primary">add</name>
    <name evidence="10" type="ORF">BAURA63_02580</name>
    <name evidence="9" type="ORF">CIK62_17515</name>
    <name evidence="8" type="ORF">CIK65_07810</name>
    <name evidence="7" type="ORF">CXR27_12685</name>
</gene>
<organism evidence="9 11">
    <name type="scientific">Brevibacterium aurantiacum</name>
    <dbReference type="NCBI Taxonomy" id="273384"/>
    <lineage>
        <taxon>Bacteria</taxon>
        <taxon>Bacillati</taxon>
        <taxon>Actinomycetota</taxon>
        <taxon>Actinomycetes</taxon>
        <taxon>Micrococcales</taxon>
        <taxon>Brevibacteriaceae</taxon>
        <taxon>Brevibacterium</taxon>
    </lineage>
</organism>
<dbReference type="GO" id="GO:0019239">
    <property type="term" value="F:deaminase activity"/>
    <property type="evidence" value="ECO:0007669"/>
    <property type="project" value="InterPro"/>
</dbReference>
<dbReference type="InterPro" id="IPR006650">
    <property type="entry name" value="A/AMP_deam_AS"/>
</dbReference>
<evidence type="ECO:0000313" key="9">
    <source>
        <dbReference type="EMBL" id="PCC48611.1"/>
    </source>
</evidence>
<dbReference type="Proteomes" id="UP000217720">
    <property type="component" value="Unassembled WGS sequence"/>
</dbReference>
<evidence type="ECO:0000256" key="3">
    <source>
        <dbReference type="ARBA" id="ARBA00022723"/>
    </source>
</evidence>
<dbReference type="InterPro" id="IPR006330">
    <property type="entry name" value="Ado/ade_deaminase"/>
</dbReference>
<proteinExistence type="inferred from homology"/>
<evidence type="ECO:0000256" key="4">
    <source>
        <dbReference type="ARBA" id="ARBA00022801"/>
    </source>
</evidence>
<evidence type="ECO:0000313" key="8">
    <source>
        <dbReference type="EMBL" id="PCC43195.1"/>
    </source>
</evidence>
<evidence type="ECO:0000313" key="14">
    <source>
        <dbReference type="Proteomes" id="UP000282731"/>
    </source>
</evidence>
<dbReference type="EMBL" id="CP025334">
    <property type="protein sequence ID" value="AZT97753.1"/>
    <property type="molecule type" value="Genomic_DNA"/>
</dbReference>
<evidence type="ECO:0000313" key="12">
    <source>
        <dbReference type="Proteomes" id="UP000218620"/>
    </source>
</evidence>
<dbReference type="PANTHER" id="PTHR43114:SF6">
    <property type="entry name" value="ADENINE DEAMINASE"/>
    <property type="match status" value="1"/>
</dbReference>
<dbReference type="Proteomes" id="UP000218620">
    <property type="component" value="Unassembled WGS sequence"/>
</dbReference>
<protein>
    <submittedName>
        <fullName evidence="9">Adenosine deaminase</fullName>
        <ecNumber evidence="10">3.5.4.4</ecNumber>
    </submittedName>
</protein>
<keyword evidence="4 10" id="KW-0378">Hydrolase</keyword>
<dbReference type="EMBL" id="NRGQ01000007">
    <property type="protein sequence ID" value="PCC43195.1"/>
    <property type="molecule type" value="Genomic_DNA"/>
</dbReference>
<dbReference type="EMBL" id="FXYZ01000011">
    <property type="protein sequence ID" value="SMX90321.1"/>
    <property type="molecule type" value="Genomic_DNA"/>
</dbReference>
<accession>A0A2A3ZAW9</accession>
<comment type="cofactor">
    <cofactor evidence="1">
        <name>Zn(2+)</name>
        <dbReference type="ChEBI" id="CHEBI:29105"/>
    </cofactor>
</comment>
<dbReference type="GO" id="GO:0046872">
    <property type="term" value="F:metal ion binding"/>
    <property type="evidence" value="ECO:0007669"/>
    <property type="project" value="UniProtKB-KW"/>
</dbReference>
<name>A0A2A3ZAW9_BREAU</name>
<dbReference type="Pfam" id="PF00962">
    <property type="entry name" value="A_deaminase"/>
    <property type="match status" value="1"/>
</dbReference>
<reference evidence="7 14" key="4">
    <citation type="submission" date="2019-01" db="EMBL/GenBank/DDBJ databases">
        <title>Comparative genomic analysis of Brevibacterium aurantiacum sheds light on its evolution and its adaptation to smear-ripened cheeses.</title>
        <authorList>
            <person name="Moineau S."/>
        </authorList>
    </citation>
    <scope>NUCLEOTIDE SEQUENCE [LARGE SCALE GENOMIC DNA]</scope>
    <source>
        <strain evidence="7 14">SMQ-1420</strain>
    </source>
</reference>
<dbReference type="GO" id="GO:0016814">
    <property type="term" value="F:hydrolase activity, acting on carbon-nitrogen (but not peptide) bonds, in cyclic amidines"/>
    <property type="evidence" value="ECO:0007669"/>
    <property type="project" value="UniProtKB-ARBA"/>
</dbReference>
<reference evidence="7 14" key="3">
    <citation type="submission" date="2017-12" db="EMBL/GenBank/DDBJ databases">
        <authorList>
            <person name="Levesque S."/>
        </authorList>
    </citation>
    <scope>NUCLEOTIDE SEQUENCE [LARGE SCALE GENOMIC DNA]</scope>
    <source>
        <strain evidence="7 14">SMQ-1420</strain>
    </source>
</reference>
<dbReference type="Gene3D" id="3.20.20.140">
    <property type="entry name" value="Metal-dependent hydrolases"/>
    <property type="match status" value="1"/>
</dbReference>
<evidence type="ECO:0000259" key="6">
    <source>
        <dbReference type="Pfam" id="PF00962"/>
    </source>
</evidence>
<evidence type="ECO:0000256" key="5">
    <source>
        <dbReference type="ARBA" id="ARBA00022833"/>
    </source>
</evidence>
<feature type="domain" description="Adenosine deaminase" evidence="6">
    <location>
        <begin position="5"/>
        <end position="328"/>
    </location>
</feature>
<comment type="similarity">
    <text evidence="2">Belongs to the metallo-dependent hydrolases superfamily. Adenosine and AMP deaminases family.</text>
</comment>
<dbReference type="InterPro" id="IPR032466">
    <property type="entry name" value="Metal_Hydrolase"/>
</dbReference>
<dbReference type="GO" id="GO:0009168">
    <property type="term" value="P:purine ribonucleoside monophosphate biosynthetic process"/>
    <property type="evidence" value="ECO:0007669"/>
    <property type="project" value="InterPro"/>
</dbReference>
<dbReference type="InterPro" id="IPR001365">
    <property type="entry name" value="A_deaminase_dom"/>
</dbReference>
<evidence type="ECO:0000313" key="10">
    <source>
        <dbReference type="EMBL" id="SMX90321.1"/>
    </source>
</evidence>
<evidence type="ECO:0000313" key="7">
    <source>
        <dbReference type="EMBL" id="AZT97753.1"/>
    </source>
</evidence>
<dbReference type="AlphaFoldDB" id="A0A2A3ZAW9"/>
<dbReference type="EMBL" id="NRGO01000029">
    <property type="protein sequence ID" value="PCC48611.1"/>
    <property type="molecule type" value="Genomic_DNA"/>
</dbReference>
<dbReference type="PANTHER" id="PTHR43114">
    <property type="entry name" value="ADENINE DEAMINASE"/>
    <property type="match status" value="1"/>
</dbReference>
<evidence type="ECO:0000313" key="11">
    <source>
        <dbReference type="Proteomes" id="UP000217720"/>
    </source>
</evidence>
<accession>A0A2H1JS96</accession>
<dbReference type="Proteomes" id="UP000282731">
    <property type="component" value="Chromosome"/>
</dbReference>
<dbReference type="RefSeq" id="WP_096161262.1">
    <property type="nucleotide sequence ID" value="NZ_CP025331.1"/>
</dbReference>
<keyword evidence="5" id="KW-0862">Zinc</keyword>
<evidence type="ECO:0000313" key="13">
    <source>
        <dbReference type="Proteomes" id="UP000234327"/>
    </source>
</evidence>